<dbReference type="InterPro" id="IPR029058">
    <property type="entry name" value="AB_hydrolase_fold"/>
</dbReference>
<proteinExistence type="inferred from homology"/>
<dbReference type="InterPro" id="IPR019826">
    <property type="entry name" value="Carboxylesterase_B_AS"/>
</dbReference>
<dbReference type="EC" id="3.1.1.-" evidence="3"/>
<dbReference type="InterPro" id="IPR002018">
    <property type="entry name" value="CarbesteraseB"/>
</dbReference>
<comment type="caution">
    <text evidence="5">The sequence shown here is derived from an EMBL/GenBank/DDBJ whole genome shotgun (WGS) entry which is preliminary data.</text>
</comment>
<protein>
    <recommendedName>
        <fullName evidence="3">Carboxylic ester hydrolase</fullName>
        <ecNumber evidence="3">3.1.1.-</ecNumber>
    </recommendedName>
</protein>
<evidence type="ECO:0000259" key="4">
    <source>
        <dbReference type="Pfam" id="PF00135"/>
    </source>
</evidence>
<feature type="domain" description="Carboxylesterase type B" evidence="4">
    <location>
        <begin position="34"/>
        <end position="548"/>
    </location>
</feature>
<comment type="similarity">
    <text evidence="1 3">Belongs to the type-B carboxylesterase/lipase family.</text>
</comment>
<evidence type="ECO:0000256" key="1">
    <source>
        <dbReference type="ARBA" id="ARBA00005964"/>
    </source>
</evidence>
<reference evidence="6" key="1">
    <citation type="journal article" date="2015" name="Genome Announc.">
        <title>Draft whole-genome sequence of the biocontrol agent Trichoderma harzianum T6776.</title>
        <authorList>
            <person name="Baroncelli R."/>
            <person name="Piaggeschi G."/>
            <person name="Fiorini L."/>
            <person name="Bertolini E."/>
            <person name="Zapparata A."/>
            <person name="Pe M.E."/>
            <person name="Sarrocco S."/>
            <person name="Vannacci G."/>
        </authorList>
    </citation>
    <scope>NUCLEOTIDE SEQUENCE [LARGE SCALE GENOMIC DNA]</scope>
    <source>
        <strain evidence="6">T6776</strain>
    </source>
</reference>
<dbReference type="Proteomes" id="UP000034112">
    <property type="component" value="Unassembled WGS sequence"/>
</dbReference>
<dbReference type="OrthoDB" id="408631at2759"/>
<dbReference type="Gene3D" id="3.40.50.1820">
    <property type="entry name" value="alpha/beta hydrolase"/>
    <property type="match status" value="1"/>
</dbReference>
<keyword evidence="3" id="KW-0732">Signal</keyword>
<dbReference type="OMA" id="GSVTMQM"/>
<dbReference type="AlphaFoldDB" id="A0A0F9WUH5"/>
<dbReference type="SUPFAM" id="SSF53474">
    <property type="entry name" value="alpha/beta-Hydrolases"/>
    <property type="match status" value="1"/>
</dbReference>
<gene>
    <name evidence="5" type="ORF">THAR02_11074</name>
</gene>
<organism evidence="5 6">
    <name type="scientific">Trichoderma harzianum</name>
    <name type="common">Hypocrea lixii</name>
    <dbReference type="NCBI Taxonomy" id="5544"/>
    <lineage>
        <taxon>Eukaryota</taxon>
        <taxon>Fungi</taxon>
        <taxon>Dikarya</taxon>
        <taxon>Ascomycota</taxon>
        <taxon>Pezizomycotina</taxon>
        <taxon>Sordariomycetes</taxon>
        <taxon>Hypocreomycetidae</taxon>
        <taxon>Hypocreales</taxon>
        <taxon>Hypocreaceae</taxon>
        <taxon>Trichoderma</taxon>
    </lineage>
</organism>
<dbReference type="InterPro" id="IPR050309">
    <property type="entry name" value="Type-B_Carboxylest/Lipase"/>
</dbReference>
<evidence type="ECO:0000313" key="6">
    <source>
        <dbReference type="Proteomes" id="UP000034112"/>
    </source>
</evidence>
<keyword evidence="2 3" id="KW-0378">Hydrolase</keyword>
<feature type="signal peptide" evidence="3">
    <location>
        <begin position="1"/>
        <end position="17"/>
    </location>
</feature>
<feature type="chain" id="PRO_5005117523" description="Carboxylic ester hydrolase" evidence="3">
    <location>
        <begin position="18"/>
        <end position="558"/>
    </location>
</feature>
<evidence type="ECO:0000313" key="5">
    <source>
        <dbReference type="EMBL" id="KKO96820.1"/>
    </source>
</evidence>
<evidence type="ECO:0000256" key="3">
    <source>
        <dbReference type="RuleBase" id="RU361235"/>
    </source>
</evidence>
<dbReference type="GO" id="GO:0016787">
    <property type="term" value="F:hydrolase activity"/>
    <property type="evidence" value="ECO:0007669"/>
    <property type="project" value="UniProtKB-KW"/>
</dbReference>
<sequence>MLLLTTTIYLLSHLAAAQYLSPSFANFTGDDGKEIDLGYTKIRGTRVASSSFPINAWLGVQYGKTPTGNGRFKAPVQIDKKSDSSSSVFNATTFGPICYQGWTPSAPDSSLTETLYFHTGNREESEDCLLLDIYAPAEPASKNIPVLLIIHGGGYDQGGSTTINPVGIMAAAPGQFMVVSIQYRLGAFGFLAGAEVAESGTLNAGLLDQRLAMQWVQRHISSFGGDPAQVTIDGGSAGGGSVYHQLLWNGGETDPPYRAAIVEYPWMPNMLNASQLELQYRQMLTASKCNNISCLRDLSAEEFNTAQQKVLASATYAFGTFYFGPTIDGINVQGLPSRETEAEHFATVPLITTRDGNEGFAFTPQNITTEQDYNARVRTFLNGGVNFFGQLDRLYPSVEEGPFGYNNTQTKAEYLFGDWVIQCPSYNLARSFADNFSKLNALHQPVYKLIAGYPTYTSAYHGSYSSFVYSTKPIPAEDTSPNAEIGRALQRYFASFIITTDPNKHVIEKPNDRYVEWPQYSAASNILYINSTVPVQIQDIDAAARCDFLLSHSSVTAN</sequence>
<dbReference type="ESTHER" id="triha-a0a0f9wuh5">
    <property type="family name" value="Fungal_carboxylesterase_lipase"/>
</dbReference>
<dbReference type="EMBL" id="JOKZ01000718">
    <property type="protein sequence ID" value="KKO96820.1"/>
    <property type="molecule type" value="Genomic_DNA"/>
</dbReference>
<dbReference type="Pfam" id="PF00135">
    <property type="entry name" value="COesterase"/>
    <property type="match status" value="1"/>
</dbReference>
<evidence type="ECO:0000256" key="2">
    <source>
        <dbReference type="ARBA" id="ARBA00022801"/>
    </source>
</evidence>
<name>A0A0F9WUH5_TRIHA</name>
<dbReference type="PROSITE" id="PS00122">
    <property type="entry name" value="CARBOXYLESTERASE_B_1"/>
    <property type="match status" value="1"/>
</dbReference>
<accession>A0A0F9WUH5</accession>
<dbReference type="PANTHER" id="PTHR11559">
    <property type="entry name" value="CARBOXYLESTERASE"/>
    <property type="match status" value="1"/>
</dbReference>